<dbReference type="RefSeq" id="XP_065725928.1">
    <property type="nucleotide sequence ID" value="XM_065869856.1"/>
</dbReference>
<dbReference type="EMBL" id="CP144542">
    <property type="protein sequence ID" value="WVW82377.1"/>
    <property type="molecule type" value="Genomic_DNA"/>
</dbReference>
<evidence type="ECO:0000313" key="2">
    <source>
        <dbReference type="EMBL" id="WVW82377.1"/>
    </source>
</evidence>
<protein>
    <submittedName>
        <fullName evidence="2">Uncharacterized protein</fullName>
    </submittedName>
</protein>
<accession>A0AAJ8K7U7</accession>
<keyword evidence="1" id="KW-0732">Signal</keyword>
<reference evidence="2" key="1">
    <citation type="submission" date="2013-07" db="EMBL/GenBank/DDBJ databases">
        <authorList>
            <consortium name="The Broad Institute Genome Sequencing Platform"/>
            <person name="Cuomo C."/>
            <person name="Litvintseva A."/>
            <person name="Chen Y."/>
            <person name="Heitman J."/>
            <person name="Sun S."/>
            <person name="Springer D."/>
            <person name="Dromer F."/>
            <person name="Young S.K."/>
            <person name="Zeng Q."/>
            <person name="Gargeya S."/>
            <person name="Fitzgerald M."/>
            <person name="Abouelleil A."/>
            <person name="Alvarado L."/>
            <person name="Berlin A.M."/>
            <person name="Chapman S.B."/>
            <person name="Dewar J."/>
            <person name="Goldberg J."/>
            <person name="Griggs A."/>
            <person name="Gujja S."/>
            <person name="Hansen M."/>
            <person name="Howarth C."/>
            <person name="Imamovic A."/>
            <person name="Larimer J."/>
            <person name="McCowan C."/>
            <person name="Murphy C."/>
            <person name="Pearson M."/>
            <person name="Priest M."/>
            <person name="Roberts A."/>
            <person name="Saif S."/>
            <person name="Shea T."/>
            <person name="Sykes S."/>
            <person name="Wortman J."/>
            <person name="Nusbaum C."/>
            <person name="Birren B."/>
        </authorList>
    </citation>
    <scope>NUCLEOTIDE SEQUENCE</scope>
    <source>
        <strain evidence="2">CBS 10118</strain>
    </source>
</reference>
<keyword evidence="3" id="KW-1185">Reference proteome</keyword>
<evidence type="ECO:0000256" key="1">
    <source>
        <dbReference type="SAM" id="SignalP"/>
    </source>
</evidence>
<sequence>MLFKSLLCVCMLACGISSASPVPVKRAATPFWGPEDPISGVVRSSKDTSQTWFPAVLSEVALRDPKILQDAVLDYYGGDKANEYSTEKVKIKLPKPDGGSQEVVVSYDDAMKTNEEYEIIGRTNTWWSAAFRHAVKQIQGWQGVDQQGHLTDQGDPEIGFKMLTTKKVQVISSSDDIGIWNFFKFNTIGRDAEPNTAPRTSIVVHLNDKLPEKWNHMKGHIVNLEYYIYGNTPEDPEELKGAVEKIYVVGDEIKGEIPTRK</sequence>
<proteinExistence type="predicted"/>
<feature type="chain" id="PRO_5042612369" evidence="1">
    <location>
        <begin position="20"/>
        <end position="261"/>
    </location>
</feature>
<gene>
    <name evidence="2" type="ORF">I302_104384</name>
</gene>
<organism evidence="2 3">
    <name type="scientific">Kwoniella bestiolae CBS 10118</name>
    <dbReference type="NCBI Taxonomy" id="1296100"/>
    <lineage>
        <taxon>Eukaryota</taxon>
        <taxon>Fungi</taxon>
        <taxon>Dikarya</taxon>
        <taxon>Basidiomycota</taxon>
        <taxon>Agaricomycotina</taxon>
        <taxon>Tremellomycetes</taxon>
        <taxon>Tremellales</taxon>
        <taxon>Cryptococcaceae</taxon>
        <taxon>Kwoniella</taxon>
    </lineage>
</organism>
<reference evidence="2" key="2">
    <citation type="submission" date="2024-02" db="EMBL/GenBank/DDBJ databases">
        <title>Comparative genomics of Cryptococcus and Kwoniella reveals pathogenesis evolution and contrasting modes of karyotype evolution via chromosome fusion or intercentromeric recombination.</title>
        <authorList>
            <person name="Coelho M.A."/>
            <person name="David-Palma M."/>
            <person name="Shea T."/>
            <person name="Bowers K."/>
            <person name="McGinley-Smith S."/>
            <person name="Mohammad A.W."/>
            <person name="Gnirke A."/>
            <person name="Yurkov A.M."/>
            <person name="Nowrousian M."/>
            <person name="Sun S."/>
            <person name="Cuomo C.A."/>
            <person name="Heitman J."/>
        </authorList>
    </citation>
    <scope>NUCLEOTIDE SEQUENCE</scope>
    <source>
        <strain evidence="2">CBS 10118</strain>
    </source>
</reference>
<feature type="signal peptide" evidence="1">
    <location>
        <begin position="1"/>
        <end position="19"/>
    </location>
</feature>
<name>A0AAJ8K7U7_9TREE</name>
<dbReference type="AlphaFoldDB" id="A0AAJ8K7U7"/>
<dbReference type="KEGG" id="kbi:30207491"/>
<dbReference type="Proteomes" id="UP000092730">
    <property type="component" value="Chromosome 2"/>
</dbReference>
<evidence type="ECO:0000313" key="3">
    <source>
        <dbReference type="Proteomes" id="UP000092730"/>
    </source>
</evidence>
<dbReference type="GeneID" id="30207491"/>